<evidence type="ECO:0000313" key="4">
    <source>
        <dbReference type="Proteomes" id="UP000001514"/>
    </source>
</evidence>
<proteinExistence type="inferred from homology"/>
<dbReference type="InParanoid" id="D8R9A7"/>
<sequence>FLALVDTHLMSTSSTGESLVLYLKMTADYNRYLADLKTCQQRQEAEQATLMAFQIAQ</sequence>
<evidence type="ECO:0000256" key="1">
    <source>
        <dbReference type="ARBA" id="ARBA00006141"/>
    </source>
</evidence>
<name>D8R9A7_SELML</name>
<dbReference type="Pfam" id="PF00244">
    <property type="entry name" value="14-3-3"/>
    <property type="match status" value="1"/>
</dbReference>
<evidence type="ECO:0000313" key="3">
    <source>
        <dbReference type="EMBL" id="EFJ31378.1"/>
    </source>
</evidence>
<feature type="non-terminal residue" evidence="3">
    <location>
        <position position="1"/>
    </location>
</feature>
<feature type="non-terminal residue" evidence="3">
    <location>
        <position position="57"/>
    </location>
</feature>
<dbReference type="SUPFAM" id="SSF48445">
    <property type="entry name" value="14-3-3 protein"/>
    <property type="match status" value="1"/>
</dbReference>
<dbReference type="EMBL" id="GL377574">
    <property type="protein sequence ID" value="EFJ31378.1"/>
    <property type="molecule type" value="Genomic_DNA"/>
</dbReference>
<dbReference type="InterPro" id="IPR000308">
    <property type="entry name" value="14-3-3"/>
</dbReference>
<gene>
    <name evidence="3" type="ORF">SELMODRAFT_39471</name>
</gene>
<accession>D8R9A7</accession>
<dbReference type="PANTHER" id="PTHR18860">
    <property type="entry name" value="14-3-3 PROTEIN"/>
    <property type="match status" value="1"/>
</dbReference>
<dbReference type="eggNOG" id="KOG0841">
    <property type="taxonomic scope" value="Eukaryota"/>
</dbReference>
<evidence type="ECO:0000259" key="2">
    <source>
        <dbReference type="Pfam" id="PF00244"/>
    </source>
</evidence>
<dbReference type="KEGG" id="smo:SELMODRAFT_39471"/>
<reference evidence="3 4" key="1">
    <citation type="journal article" date="2011" name="Science">
        <title>The Selaginella genome identifies genetic changes associated with the evolution of vascular plants.</title>
        <authorList>
            <person name="Banks J.A."/>
            <person name="Nishiyama T."/>
            <person name="Hasebe M."/>
            <person name="Bowman J.L."/>
            <person name="Gribskov M."/>
            <person name="dePamphilis C."/>
            <person name="Albert V.A."/>
            <person name="Aono N."/>
            <person name="Aoyama T."/>
            <person name="Ambrose B.A."/>
            <person name="Ashton N.W."/>
            <person name="Axtell M.J."/>
            <person name="Barker E."/>
            <person name="Barker M.S."/>
            <person name="Bennetzen J.L."/>
            <person name="Bonawitz N.D."/>
            <person name="Chapple C."/>
            <person name="Cheng C."/>
            <person name="Correa L.G."/>
            <person name="Dacre M."/>
            <person name="DeBarry J."/>
            <person name="Dreyer I."/>
            <person name="Elias M."/>
            <person name="Engstrom E.M."/>
            <person name="Estelle M."/>
            <person name="Feng L."/>
            <person name="Finet C."/>
            <person name="Floyd S.K."/>
            <person name="Frommer W.B."/>
            <person name="Fujita T."/>
            <person name="Gramzow L."/>
            <person name="Gutensohn M."/>
            <person name="Harholt J."/>
            <person name="Hattori M."/>
            <person name="Heyl A."/>
            <person name="Hirai T."/>
            <person name="Hiwatashi Y."/>
            <person name="Ishikawa M."/>
            <person name="Iwata M."/>
            <person name="Karol K.G."/>
            <person name="Koehler B."/>
            <person name="Kolukisaoglu U."/>
            <person name="Kubo M."/>
            <person name="Kurata T."/>
            <person name="Lalonde S."/>
            <person name="Li K."/>
            <person name="Li Y."/>
            <person name="Litt A."/>
            <person name="Lyons E."/>
            <person name="Manning G."/>
            <person name="Maruyama T."/>
            <person name="Michael T.P."/>
            <person name="Mikami K."/>
            <person name="Miyazaki S."/>
            <person name="Morinaga S."/>
            <person name="Murata T."/>
            <person name="Mueller-Roeber B."/>
            <person name="Nelson D.R."/>
            <person name="Obara M."/>
            <person name="Oguri Y."/>
            <person name="Olmstead R.G."/>
            <person name="Onodera N."/>
            <person name="Petersen B.L."/>
            <person name="Pils B."/>
            <person name="Prigge M."/>
            <person name="Rensing S.A."/>
            <person name="Riano-Pachon D.M."/>
            <person name="Roberts A.W."/>
            <person name="Sato Y."/>
            <person name="Scheller H.V."/>
            <person name="Schulz B."/>
            <person name="Schulz C."/>
            <person name="Shakirov E.V."/>
            <person name="Shibagaki N."/>
            <person name="Shinohara N."/>
            <person name="Shippen D.E."/>
            <person name="Soerensen I."/>
            <person name="Sotooka R."/>
            <person name="Sugimoto N."/>
            <person name="Sugita M."/>
            <person name="Sumikawa N."/>
            <person name="Tanurdzic M."/>
            <person name="Theissen G."/>
            <person name="Ulvskov P."/>
            <person name="Wakazuki S."/>
            <person name="Weng J.K."/>
            <person name="Willats W.W."/>
            <person name="Wipf D."/>
            <person name="Wolf P.G."/>
            <person name="Yang L."/>
            <person name="Zimmer A.D."/>
            <person name="Zhu Q."/>
            <person name="Mitros T."/>
            <person name="Hellsten U."/>
            <person name="Loque D."/>
            <person name="Otillar R."/>
            <person name="Salamov A."/>
            <person name="Schmutz J."/>
            <person name="Shapiro H."/>
            <person name="Lindquist E."/>
            <person name="Lucas S."/>
            <person name="Rokhsar D."/>
            <person name="Grigoriev I.V."/>
        </authorList>
    </citation>
    <scope>NUCLEOTIDE SEQUENCE [LARGE SCALE GENOMIC DNA]</scope>
</reference>
<dbReference type="AlphaFoldDB" id="D8R9A7"/>
<comment type="similarity">
    <text evidence="1">Belongs to the 14-3-3 family.</text>
</comment>
<organism evidence="4">
    <name type="scientific">Selaginella moellendorffii</name>
    <name type="common">Spikemoss</name>
    <dbReference type="NCBI Taxonomy" id="88036"/>
    <lineage>
        <taxon>Eukaryota</taxon>
        <taxon>Viridiplantae</taxon>
        <taxon>Streptophyta</taxon>
        <taxon>Embryophyta</taxon>
        <taxon>Tracheophyta</taxon>
        <taxon>Lycopodiopsida</taxon>
        <taxon>Selaginellales</taxon>
        <taxon>Selaginellaceae</taxon>
        <taxon>Selaginella</taxon>
    </lineage>
</organism>
<dbReference type="STRING" id="88036.D8R9A7"/>
<dbReference type="Proteomes" id="UP000001514">
    <property type="component" value="Unassembled WGS sequence"/>
</dbReference>
<dbReference type="InterPro" id="IPR023410">
    <property type="entry name" value="14-3-3_domain"/>
</dbReference>
<dbReference type="Gene3D" id="1.20.190.20">
    <property type="entry name" value="14-3-3 domain"/>
    <property type="match status" value="1"/>
</dbReference>
<dbReference type="InterPro" id="IPR036815">
    <property type="entry name" value="14-3-3_dom_sf"/>
</dbReference>
<dbReference type="HOGENOM" id="CLU_3002716_0_0_1"/>
<protein>
    <recommendedName>
        <fullName evidence="2">14-3-3 domain-containing protein</fullName>
    </recommendedName>
</protein>
<dbReference type="Gramene" id="EFJ31378">
    <property type="protein sequence ID" value="EFJ31378"/>
    <property type="gene ID" value="SELMODRAFT_39471"/>
</dbReference>
<feature type="domain" description="14-3-3" evidence="2">
    <location>
        <begin position="2"/>
        <end position="56"/>
    </location>
</feature>
<keyword evidence="4" id="KW-1185">Reference proteome</keyword>